<evidence type="ECO:0000256" key="5">
    <source>
        <dbReference type="ARBA" id="ARBA00022692"/>
    </source>
</evidence>
<evidence type="ECO:0000256" key="14">
    <source>
        <dbReference type="SAM" id="MobiDB-lite"/>
    </source>
</evidence>
<dbReference type="GO" id="GO:0009279">
    <property type="term" value="C:cell outer membrane"/>
    <property type="evidence" value="ECO:0007669"/>
    <property type="project" value="UniProtKB-SubCell"/>
</dbReference>
<dbReference type="AlphaFoldDB" id="Q5GW06"/>
<keyword evidence="8" id="KW-0406">Ion transport</keyword>
<evidence type="ECO:0000256" key="12">
    <source>
        <dbReference type="PROSITE-ProRule" id="PRU01360"/>
    </source>
</evidence>
<evidence type="ECO:0000313" key="17">
    <source>
        <dbReference type="EMBL" id="AAW77115.1"/>
    </source>
</evidence>
<keyword evidence="4" id="KW-0410">Iron transport</keyword>
<evidence type="ECO:0000256" key="8">
    <source>
        <dbReference type="ARBA" id="ARBA00023065"/>
    </source>
</evidence>
<evidence type="ECO:0000256" key="10">
    <source>
        <dbReference type="ARBA" id="ARBA00023136"/>
    </source>
</evidence>
<comment type="subcellular location">
    <subcellularLocation>
        <location evidence="1 12">Cell outer membrane</location>
        <topology evidence="1 12">Multi-pass membrane protein</topology>
    </subcellularLocation>
</comment>
<evidence type="ECO:0000256" key="2">
    <source>
        <dbReference type="ARBA" id="ARBA00022448"/>
    </source>
</evidence>
<keyword evidence="3 12" id="KW-1134">Transmembrane beta strand</keyword>
<dbReference type="STRING" id="291331.XOO3861"/>
<sequence>MKLHPDSKSVTSDDFEVCKSPGENLCCRAAGHLLRRRRDVRAVIGVVKARPPALPLCARRGDDVLTRDLHHTGNLLMNKALVSPAVMAVLYAAAVTAFAQDAAGTDAVPRGSFTTTSTTTTTTTSNTTTSNTTNSNATQRALQLDAVKVTGSSVSLGSGNMEVQSAPKAVSTISRQAIIRGVPGANFTQMLSSIPGAIAATNDMTGLSDGSFTVRGFTADEIGVTLNGVPLNDSGDYTIYATEYGDTENMGDITVEQGYPGVTSPVIGAAGGNIAWVTVDPTADAGLDVSQSLGSNHYRRTFLRYNTGDSGPVRSWFSYSNNQADQWRGDGQSTVTKIDAKSVWTLDDGDAITGALQYTRHVRNGYRNLTKEQIAATGYDFGYVQSYKSADASDWVGTQTNPFRSWIANLDGEFTLSDSLHLSVVPYFVYGYGGGGYGYASTYVFYTFDTFRPGIHVKFKQDVGMRDSLEYGMLVERPREQGSNVFLPADPQGHPADVWGHDSRYYYKNANGSPQVAYRFYSTTPTYRAFATNTWTPNDQWTLTVGGAYTWVQRKGWYSTWPGADLGIDLATPGNSSLYASGANTYKKFTPTGGVKFQLDEQNQLFLGVGKTSRAPINTAALYDFWNAAYASAIGSQTSISDAEPEQALTADLGWRYYGDNLSTVLDLYATNFEHKQFSGADPMTHAPVYYQLGSVQMRGVNAELSYKVNDLWSVYASYAYNKSQMKSDVALGATTYATDGKTLVNAPRNVGYASVNYTGQALWASLSVNAQSRIWGTFLNAGGSDAGGFATVNLNSGYNFHDIGNLKKPYLKVNLFNLGNRKALIFSATTALDATASAASWQLLQDRTLMVTFGGSFAL</sequence>
<keyword evidence="11 12" id="KW-0998">Cell outer membrane</keyword>
<dbReference type="EMBL" id="AE013598">
    <property type="protein sequence ID" value="AAW77115.1"/>
    <property type="molecule type" value="Genomic_DNA"/>
</dbReference>
<dbReference type="Pfam" id="PF00593">
    <property type="entry name" value="TonB_dep_Rec_b-barrel"/>
    <property type="match status" value="1"/>
</dbReference>
<protein>
    <submittedName>
        <fullName evidence="17">Outer membrane receptor proteins, mostly Fe transport</fullName>
    </submittedName>
</protein>
<evidence type="ECO:0000313" key="18">
    <source>
        <dbReference type="Proteomes" id="UP000006735"/>
    </source>
</evidence>
<dbReference type="InterPro" id="IPR037066">
    <property type="entry name" value="Plug_dom_sf"/>
</dbReference>
<feature type="domain" description="TonB-dependent receptor plug" evidence="16">
    <location>
        <begin position="163"/>
        <end position="263"/>
    </location>
</feature>
<dbReference type="Proteomes" id="UP000006735">
    <property type="component" value="Chromosome"/>
</dbReference>
<evidence type="ECO:0000256" key="1">
    <source>
        <dbReference type="ARBA" id="ARBA00004571"/>
    </source>
</evidence>
<dbReference type="Gene3D" id="2.170.130.10">
    <property type="entry name" value="TonB-dependent receptor, plug domain"/>
    <property type="match status" value="1"/>
</dbReference>
<feature type="domain" description="TonB-dependent receptor-like beta-barrel" evidence="15">
    <location>
        <begin position="366"/>
        <end position="818"/>
    </location>
</feature>
<keyword evidence="5 12" id="KW-0812">Transmembrane</keyword>
<reference evidence="17 18" key="1">
    <citation type="journal article" date="2005" name="Nucleic Acids Res.">
        <title>The genome sequence of Xanthomonas oryzae pathovar oryzae KACC10331, the bacterial blight pathogen of rice.</title>
        <authorList>
            <person name="Lee B.M."/>
            <person name="Park Y.J."/>
            <person name="Park D.S."/>
            <person name="Kang H.W."/>
            <person name="Kim J.G."/>
            <person name="Song E.S."/>
            <person name="Park I.C."/>
            <person name="Yoon U.H."/>
            <person name="Hahn J.H."/>
            <person name="Koo B.S."/>
            <person name="Lee G.B."/>
            <person name="Kim H."/>
            <person name="Park H.S."/>
            <person name="Yoon K.O."/>
            <person name="Kim J.H."/>
            <person name="Jung C.H."/>
            <person name="Koh N.H."/>
            <person name="Seo J.S."/>
            <person name="Go S.J."/>
        </authorList>
    </citation>
    <scope>NUCLEOTIDE SEQUENCE [LARGE SCALE GENOMIC DNA]</scope>
    <source>
        <strain evidence="18">KACC10331 / KXO85</strain>
    </source>
</reference>
<dbReference type="SUPFAM" id="SSF56935">
    <property type="entry name" value="Porins"/>
    <property type="match status" value="1"/>
</dbReference>
<feature type="region of interest" description="Disordered" evidence="14">
    <location>
        <begin position="108"/>
        <end position="134"/>
    </location>
</feature>
<dbReference type="Gene3D" id="2.40.170.20">
    <property type="entry name" value="TonB-dependent receptor, beta-barrel domain"/>
    <property type="match status" value="1"/>
</dbReference>
<comment type="similarity">
    <text evidence="12 13">Belongs to the TonB-dependent receptor family.</text>
</comment>
<dbReference type="GO" id="GO:0015344">
    <property type="term" value="F:siderophore uptake transmembrane transporter activity"/>
    <property type="evidence" value="ECO:0007669"/>
    <property type="project" value="TreeGrafter"/>
</dbReference>
<dbReference type="HOGENOM" id="CLU_017621_1_0_6"/>
<evidence type="ECO:0000256" key="3">
    <source>
        <dbReference type="ARBA" id="ARBA00022452"/>
    </source>
</evidence>
<keyword evidence="17" id="KW-0675">Receptor</keyword>
<dbReference type="PROSITE" id="PS52016">
    <property type="entry name" value="TONB_DEPENDENT_REC_3"/>
    <property type="match status" value="1"/>
</dbReference>
<evidence type="ECO:0000256" key="4">
    <source>
        <dbReference type="ARBA" id="ARBA00022496"/>
    </source>
</evidence>
<evidence type="ECO:0000256" key="7">
    <source>
        <dbReference type="ARBA" id="ARBA00023004"/>
    </source>
</evidence>
<dbReference type="InterPro" id="IPR012910">
    <property type="entry name" value="Plug_dom"/>
</dbReference>
<dbReference type="InterPro" id="IPR000531">
    <property type="entry name" value="Beta-barrel_TonB"/>
</dbReference>
<dbReference type="InterPro" id="IPR039426">
    <property type="entry name" value="TonB-dep_rcpt-like"/>
</dbReference>
<evidence type="ECO:0000256" key="13">
    <source>
        <dbReference type="RuleBase" id="RU003357"/>
    </source>
</evidence>
<evidence type="ECO:0000259" key="15">
    <source>
        <dbReference type="Pfam" id="PF00593"/>
    </source>
</evidence>
<gene>
    <name evidence="17" type="primary">CirA</name>
    <name evidence="17" type="ordered locus">XOO3861</name>
</gene>
<keyword evidence="18" id="KW-1185">Reference proteome</keyword>
<feature type="compositionally biased region" description="Low complexity" evidence="14">
    <location>
        <begin position="114"/>
        <end position="134"/>
    </location>
</feature>
<organism evidence="17 18">
    <name type="scientific">Xanthomonas oryzae pv. oryzae (strain KACC10331 / KXO85)</name>
    <dbReference type="NCBI Taxonomy" id="291331"/>
    <lineage>
        <taxon>Bacteria</taxon>
        <taxon>Pseudomonadati</taxon>
        <taxon>Pseudomonadota</taxon>
        <taxon>Gammaproteobacteria</taxon>
        <taxon>Lysobacterales</taxon>
        <taxon>Lysobacteraceae</taxon>
        <taxon>Xanthomonas</taxon>
    </lineage>
</organism>
<evidence type="ECO:0000256" key="6">
    <source>
        <dbReference type="ARBA" id="ARBA00022729"/>
    </source>
</evidence>
<name>Q5GW06_XANOR</name>
<dbReference type="PANTHER" id="PTHR32552">
    <property type="entry name" value="FERRICHROME IRON RECEPTOR-RELATED"/>
    <property type="match status" value="1"/>
</dbReference>
<keyword evidence="10 12" id="KW-0472">Membrane</keyword>
<dbReference type="InterPro" id="IPR036942">
    <property type="entry name" value="Beta-barrel_TonB_sf"/>
</dbReference>
<keyword evidence="9 13" id="KW-0798">TonB box</keyword>
<evidence type="ECO:0000256" key="9">
    <source>
        <dbReference type="ARBA" id="ARBA00023077"/>
    </source>
</evidence>
<keyword evidence="7" id="KW-0408">Iron</keyword>
<dbReference type="KEGG" id="xoo:XOO3861"/>
<evidence type="ECO:0000259" key="16">
    <source>
        <dbReference type="Pfam" id="PF07715"/>
    </source>
</evidence>
<dbReference type="PANTHER" id="PTHR32552:SF89">
    <property type="entry name" value="CATECHOLATE SIDEROPHORE RECEPTOR FIU"/>
    <property type="match status" value="1"/>
</dbReference>
<accession>Q5GW06</accession>
<dbReference type="Pfam" id="PF07715">
    <property type="entry name" value="Plug"/>
    <property type="match status" value="1"/>
</dbReference>
<keyword evidence="6" id="KW-0732">Signal</keyword>
<evidence type="ECO:0000256" key="11">
    <source>
        <dbReference type="ARBA" id="ARBA00023237"/>
    </source>
</evidence>
<keyword evidence="2 12" id="KW-0813">Transport</keyword>
<proteinExistence type="inferred from homology"/>